<reference evidence="1" key="1">
    <citation type="submission" date="2022-01" db="EMBL/GenBank/DDBJ databases">
        <title>Genome sequence and assembly of Parabukholderia sp. RG36.</title>
        <authorList>
            <person name="Chhetri G."/>
        </authorList>
    </citation>
    <scope>NUCLEOTIDE SEQUENCE</scope>
    <source>
        <strain evidence="1">RG36</strain>
    </source>
</reference>
<comment type="caution">
    <text evidence="1">The sequence shown here is derived from an EMBL/GenBank/DDBJ whole genome shotgun (WGS) entry which is preliminary data.</text>
</comment>
<accession>A0A9X1RKB9</accession>
<dbReference type="Proteomes" id="UP001139308">
    <property type="component" value="Unassembled WGS sequence"/>
</dbReference>
<evidence type="ECO:0000313" key="2">
    <source>
        <dbReference type="Proteomes" id="UP001139308"/>
    </source>
</evidence>
<proteinExistence type="predicted"/>
<keyword evidence="2" id="KW-1185">Reference proteome</keyword>
<dbReference type="EMBL" id="JAKLJA010000002">
    <property type="protein sequence ID" value="MCG5072705.1"/>
    <property type="molecule type" value="Genomic_DNA"/>
</dbReference>
<dbReference type="AlphaFoldDB" id="A0A9X1RKB9"/>
<sequence length="89" mass="10162">MTRIYEYEGFRLEISIESDFNVYPSRRERTPGYIAIVNIFQADYAVALFSPLRFCDADGRPFVAEAAALMGGYGAARKLVDDLFFHDRP</sequence>
<gene>
    <name evidence="1" type="ORF">L5014_04895</name>
</gene>
<organism evidence="1 2">
    <name type="scientific">Paraburkholderia tagetis</name>
    <dbReference type="NCBI Taxonomy" id="2913261"/>
    <lineage>
        <taxon>Bacteria</taxon>
        <taxon>Pseudomonadati</taxon>
        <taxon>Pseudomonadota</taxon>
        <taxon>Betaproteobacteria</taxon>
        <taxon>Burkholderiales</taxon>
        <taxon>Burkholderiaceae</taxon>
        <taxon>Paraburkholderia</taxon>
    </lineage>
</organism>
<evidence type="ECO:0000313" key="1">
    <source>
        <dbReference type="EMBL" id="MCG5072705.1"/>
    </source>
</evidence>
<dbReference type="RefSeq" id="WP_238462440.1">
    <property type="nucleotide sequence ID" value="NZ_JAKLJA010000002.1"/>
</dbReference>
<protein>
    <submittedName>
        <fullName evidence="1">Uncharacterized protein</fullName>
    </submittedName>
</protein>
<name>A0A9X1RKB9_9BURK</name>